<keyword evidence="3 6" id="KW-0812">Transmembrane</keyword>
<reference evidence="8" key="1">
    <citation type="submission" date="2014-06" db="EMBL/GenBank/DDBJ databases">
        <title>Key roles for freshwater Actinobacteria revealed by deep metagenomic sequencing.</title>
        <authorList>
            <person name="Ghai R."/>
            <person name="Mizuno C.M."/>
            <person name="Picazo A."/>
            <person name="Camacho A."/>
            <person name="Rodriguez-Valera F."/>
        </authorList>
    </citation>
    <scope>NUCLEOTIDE SEQUENCE</scope>
</reference>
<evidence type="ECO:0000256" key="1">
    <source>
        <dbReference type="ARBA" id="ARBA00004651"/>
    </source>
</evidence>
<accession>A0A094S8Q1</accession>
<feature type="transmembrane region" description="Helical" evidence="6">
    <location>
        <begin position="160"/>
        <end position="184"/>
    </location>
</feature>
<feature type="domain" description="Type II secretion system protein GspF" evidence="7">
    <location>
        <begin position="53"/>
        <end position="174"/>
    </location>
</feature>
<dbReference type="GO" id="GO:0005886">
    <property type="term" value="C:plasma membrane"/>
    <property type="evidence" value="ECO:0007669"/>
    <property type="project" value="UniProtKB-SubCell"/>
</dbReference>
<proteinExistence type="predicted"/>
<evidence type="ECO:0000256" key="5">
    <source>
        <dbReference type="ARBA" id="ARBA00023136"/>
    </source>
</evidence>
<evidence type="ECO:0000259" key="7">
    <source>
        <dbReference type="Pfam" id="PF00482"/>
    </source>
</evidence>
<comment type="caution">
    <text evidence="8">The sequence shown here is derived from an EMBL/GenBank/DDBJ whole genome shotgun (WGS) entry which is preliminary data.</text>
</comment>
<keyword evidence="2" id="KW-1003">Cell membrane</keyword>
<name>A0A094S8Q1_9ZZZZ</name>
<dbReference type="Pfam" id="PF00482">
    <property type="entry name" value="T2SSF"/>
    <property type="match status" value="1"/>
</dbReference>
<sequence>MITLAALSLALATYLMFPMPGLAVSKQNPKIQKSKVTNPPAEKVTNVGVMNTLRFLRMCLGSGMTILDALRFICPQLPAATQADINSVLIQFELGKPLTLALDSLALQNTLWLPLTDSLIASLITGSPIHDQLAELEQAIQTSLDMATLNRIKSVAVKSVLPLGLCFLPAFILLAVVPLVAGLMNNFFNFPQ</sequence>
<evidence type="ECO:0000256" key="2">
    <source>
        <dbReference type="ARBA" id="ARBA00022475"/>
    </source>
</evidence>
<comment type="subcellular location">
    <subcellularLocation>
        <location evidence="1">Cell membrane</location>
        <topology evidence="1">Multi-pass membrane protein</topology>
    </subcellularLocation>
</comment>
<organism evidence="8">
    <name type="scientific">freshwater metagenome</name>
    <dbReference type="NCBI Taxonomy" id="449393"/>
    <lineage>
        <taxon>unclassified sequences</taxon>
        <taxon>metagenomes</taxon>
        <taxon>ecological metagenomes</taxon>
    </lineage>
</organism>
<keyword evidence="5 6" id="KW-0472">Membrane</keyword>
<evidence type="ECO:0000256" key="6">
    <source>
        <dbReference type="SAM" id="Phobius"/>
    </source>
</evidence>
<dbReference type="InterPro" id="IPR018076">
    <property type="entry name" value="T2SS_GspF_dom"/>
</dbReference>
<evidence type="ECO:0000256" key="3">
    <source>
        <dbReference type="ARBA" id="ARBA00022692"/>
    </source>
</evidence>
<evidence type="ECO:0000313" key="8">
    <source>
        <dbReference type="EMBL" id="KGA14323.1"/>
    </source>
</evidence>
<evidence type="ECO:0000256" key="4">
    <source>
        <dbReference type="ARBA" id="ARBA00022989"/>
    </source>
</evidence>
<dbReference type="EMBL" id="JNSL01000152">
    <property type="protein sequence ID" value="KGA14323.1"/>
    <property type="molecule type" value="Genomic_DNA"/>
</dbReference>
<protein>
    <recommendedName>
        <fullName evidence="7">Type II secretion system protein GspF domain-containing protein</fullName>
    </recommendedName>
</protein>
<gene>
    <name evidence="8" type="ORF">GM51_17565</name>
</gene>
<dbReference type="AlphaFoldDB" id="A0A094S8Q1"/>
<keyword evidence="4 6" id="KW-1133">Transmembrane helix</keyword>